<dbReference type="GO" id="GO:0005576">
    <property type="term" value="C:extracellular region"/>
    <property type="evidence" value="ECO:0007669"/>
    <property type="project" value="UniProtKB-SubCell"/>
</dbReference>
<keyword evidence="7" id="KW-1015">Disulfide bond</keyword>
<evidence type="ECO:0000256" key="2">
    <source>
        <dbReference type="ARBA" id="ARBA00022525"/>
    </source>
</evidence>
<dbReference type="PANTHER" id="PTHR24252">
    <property type="entry name" value="ACROSIN-RELATED"/>
    <property type="match status" value="1"/>
</dbReference>
<dbReference type="PROSITE" id="PS00135">
    <property type="entry name" value="TRYPSIN_SER"/>
    <property type="match status" value="1"/>
</dbReference>
<evidence type="ECO:0000259" key="10">
    <source>
        <dbReference type="PROSITE" id="PS50240"/>
    </source>
</evidence>
<dbReference type="InterPro" id="IPR001254">
    <property type="entry name" value="Trypsin_dom"/>
</dbReference>
<keyword evidence="3 9" id="KW-0645">Protease</keyword>
<evidence type="ECO:0000256" key="9">
    <source>
        <dbReference type="RuleBase" id="RU363034"/>
    </source>
</evidence>
<comment type="subcellular location">
    <subcellularLocation>
        <location evidence="1">Secreted</location>
    </subcellularLocation>
</comment>
<keyword evidence="5 9" id="KW-0378">Hydrolase</keyword>
<evidence type="ECO:0000256" key="8">
    <source>
        <dbReference type="ARBA" id="ARBA00023180"/>
    </source>
</evidence>
<evidence type="ECO:0000256" key="7">
    <source>
        <dbReference type="ARBA" id="ARBA00023157"/>
    </source>
</evidence>
<dbReference type="InterPro" id="IPR018114">
    <property type="entry name" value="TRYPSIN_HIS"/>
</dbReference>
<evidence type="ECO:0000256" key="1">
    <source>
        <dbReference type="ARBA" id="ARBA00004613"/>
    </source>
</evidence>
<dbReference type="GO" id="GO:0006508">
    <property type="term" value="P:proteolysis"/>
    <property type="evidence" value="ECO:0007669"/>
    <property type="project" value="UniProtKB-KW"/>
</dbReference>
<organism evidence="11 12">
    <name type="scientific">Romanomermis culicivorax</name>
    <name type="common">Nematode worm</name>
    <dbReference type="NCBI Taxonomy" id="13658"/>
    <lineage>
        <taxon>Eukaryota</taxon>
        <taxon>Metazoa</taxon>
        <taxon>Ecdysozoa</taxon>
        <taxon>Nematoda</taxon>
        <taxon>Enoplea</taxon>
        <taxon>Dorylaimia</taxon>
        <taxon>Mermithida</taxon>
        <taxon>Mermithoidea</taxon>
        <taxon>Mermithidae</taxon>
        <taxon>Romanomermis</taxon>
    </lineage>
</organism>
<dbReference type="Proteomes" id="UP000887565">
    <property type="component" value="Unplaced"/>
</dbReference>
<dbReference type="InterPro" id="IPR009003">
    <property type="entry name" value="Peptidase_S1_PA"/>
</dbReference>
<dbReference type="GO" id="GO:0004252">
    <property type="term" value="F:serine-type endopeptidase activity"/>
    <property type="evidence" value="ECO:0007669"/>
    <property type="project" value="InterPro"/>
</dbReference>
<dbReference type="SUPFAM" id="SSF50494">
    <property type="entry name" value="Trypsin-like serine proteases"/>
    <property type="match status" value="1"/>
</dbReference>
<protein>
    <submittedName>
        <fullName evidence="12">Peptidase S1 domain-containing protein</fullName>
    </submittedName>
</protein>
<sequence length="229" mass="25378">MTRSVRTEEPVEPMPWGKISRIVGGSETSEGSYPWTASVRLKETNQHYCGASLIDKFHVLTAAHCFDKDNNTNSYWVILGEWDVSRDEPQEMKFELAEIIPHPDYKGLKSDDVALVRLKTSDFGVPFTDYIQPVCLSTKYSAVGRNTKCYVSGWGSNGETVVNRMQAAQIPVISRSQCTQNDVYGSSLSLRTFCAGYLTGGVDACIGDSGGPFACEVNSMYKTFELDFC</sequence>
<dbReference type="InterPro" id="IPR001314">
    <property type="entry name" value="Peptidase_S1A"/>
</dbReference>
<dbReference type="PANTHER" id="PTHR24252:SF7">
    <property type="entry name" value="HYALIN"/>
    <property type="match status" value="1"/>
</dbReference>
<dbReference type="AlphaFoldDB" id="A0A915IS77"/>
<accession>A0A915IS77</accession>
<dbReference type="FunFam" id="2.40.10.10:FF:000060">
    <property type="entry name" value="Acrosin"/>
    <property type="match status" value="1"/>
</dbReference>
<dbReference type="PRINTS" id="PR00722">
    <property type="entry name" value="CHYMOTRYPSIN"/>
</dbReference>
<dbReference type="FunFam" id="2.40.10.10:FF:000054">
    <property type="entry name" value="Complement C1r subcomponent"/>
    <property type="match status" value="1"/>
</dbReference>
<proteinExistence type="predicted"/>
<evidence type="ECO:0000256" key="3">
    <source>
        <dbReference type="ARBA" id="ARBA00022670"/>
    </source>
</evidence>
<dbReference type="PROSITE" id="PS00134">
    <property type="entry name" value="TRYPSIN_HIS"/>
    <property type="match status" value="1"/>
</dbReference>
<dbReference type="Pfam" id="PF00089">
    <property type="entry name" value="Trypsin"/>
    <property type="match status" value="1"/>
</dbReference>
<dbReference type="Gene3D" id="2.40.10.10">
    <property type="entry name" value="Trypsin-like serine proteases"/>
    <property type="match status" value="1"/>
</dbReference>
<dbReference type="SMART" id="SM00020">
    <property type="entry name" value="Tryp_SPc"/>
    <property type="match status" value="1"/>
</dbReference>
<dbReference type="PROSITE" id="PS50240">
    <property type="entry name" value="TRYPSIN_DOM"/>
    <property type="match status" value="1"/>
</dbReference>
<keyword evidence="8" id="KW-0325">Glycoprotein</keyword>
<reference evidence="12" key="1">
    <citation type="submission" date="2022-11" db="UniProtKB">
        <authorList>
            <consortium name="WormBaseParasite"/>
        </authorList>
    </citation>
    <scope>IDENTIFICATION</scope>
</reference>
<dbReference type="WBParaSite" id="nRc.2.0.1.t16725-RA">
    <property type="protein sequence ID" value="nRc.2.0.1.t16725-RA"/>
    <property type="gene ID" value="nRc.2.0.1.g16725"/>
</dbReference>
<evidence type="ECO:0000256" key="4">
    <source>
        <dbReference type="ARBA" id="ARBA00022729"/>
    </source>
</evidence>
<evidence type="ECO:0000313" key="12">
    <source>
        <dbReference type="WBParaSite" id="nRc.2.0.1.t16725-RA"/>
    </source>
</evidence>
<evidence type="ECO:0000313" key="11">
    <source>
        <dbReference type="Proteomes" id="UP000887565"/>
    </source>
</evidence>
<keyword evidence="4" id="KW-0732">Signal</keyword>
<feature type="domain" description="Peptidase S1" evidence="10">
    <location>
        <begin position="22"/>
        <end position="229"/>
    </location>
</feature>
<keyword evidence="6 9" id="KW-0720">Serine protease</keyword>
<dbReference type="CDD" id="cd00190">
    <property type="entry name" value="Tryp_SPc"/>
    <property type="match status" value="1"/>
</dbReference>
<name>A0A915IS77_ROMCU</name>
<evidence type="ECO:0000256" key="6">
    <source>
        <dbReference type="ARBA" id="ARBA00022825"/>
    </source>
</evidence>
<keyword evidence="2" id="KW-0964">Secreted</keyword>
<evidence type="ECO:0000256" key="5">
    <source>
        <dbReference type="ARBA" id="ARBA00022801"/>
    </source>
</evidence>
<dbReference type="InterPro" id="IPR033116">
    <property type="entry name" value="TRYPSIN_SER"/>
</dbReference>
<dbReference type="InterPro" id="IPR043504">
    <property type="entry name" value="Peptidase_S1_PA_chymotrypsin"/>
</dbReference>
<keyword evidence="11" id="KW-1185">Reference proteome</keyword>